<evidence type="ECO:0000313" key="1">
    <source>
        <dbReference type="EMBL" id="QDU25123.1"/>
    </source>
</evidence>
<evidence type="ECO:0000313" key="2">
    <source>
        <dbReference type="Proteomes" id="UP000315017"/>
    </source>
</evidence>
<dbReference type="GO" id="GO:0016787">
    <property type="term" value="F:hydrolase activity"/>
    <property type="evidence" value="ECO:0007669"/>
    <property type="project" value="UniProtKB-KW"/>
</dbReference>
<reference evidence="1 2" key="1">
    <citation type="submission" date="2019-02" db="EMBL/GenBank/DDBJ databases">
        <title>Deep-cultivation of Planctomycetes and their phenomic and genomic characterization uncovers novel biology.</title>
        <authorList>
            <person name="Wiegand S."/>
            <person name="Jogler M."/>
            <person name="Boedeker C."/>
            <person name="Pinto D."/>
            <person name="Vollmers J."/>
            <person name="Rivas-Marin E."/>
            <person name="Kohn T."/>
            <person name="Peeters S.H."/>
            <person name="Heuer A."/>
            <person name="Rast P."/>
            <person name="Oberbeckmann S."/>
            <person name="Bunk B."/>
            <person name="Jeske O."/>
            <person name="Meyerdierks A."/>
            <person name="Storesund J.E."/>
            <person name="Kallscheuer N."/>
            <person name="Luecker S."/>
            <person name="Lage O.M."/>
            <person name="Pohl T."/>
            <person name="Merkel B.J."/>
            <person name="Hornburger P."/>
            <person name="Mueller R.-W."/>
            <person name="Bruemmer F."/>
            <person name="Labrenz M."/>
            <person name="Spormann A.M."/>
            <person name="Op den Camp H."/>
            <person name="Overmann J."/>
            <person name="Amann R."/>
            <person name="Jetten M.S.M."/>
            <person name="Mascher T."/>
            <person name="Medema M.H."/>
            <person name="Devos D.P."/>
            <person name="Kaster A.-K."/>
            <person name="Ovreas L."/>
            <person name="Rohde M."/>
            <person name="Galperin M.Y."/>
            <person name="Jogler C."/>
        </authorList>
    </citation>
    <scope>NUCLEOTIDE SEQUENCE [LARGE SCALE GENOMIC DNA]</scope>
    <source>
        <strain evidence="1 2">ETA_A8</strain>
    </source>
</reference>
<proteinExistence type="predicted"/>
<dbReference type="Gene3D" id="3.40.50.1820">
    <property type="entry name" value="alpha/beta hydrolase"/>
    <property type="match status" value="1"/>
</dbReference>
<accession>A0A517Y4E5</accession>
<organism evidence="1 2">
    <name type="scientific">Anatilimnocola aggregata</name>
    <dbReference type="NCBI Taxonomy" id="2528021"/>
    <lineage>
        <taxon>Bacteria</taxon>
        <taxon>Pseudomonadati</taxon>
        <taxon>Planctomycetota</taxon>
        <taxon>Planctomycetia</taxon>
        <taxon>Pirellulales</taxon>
        <taxon>Pirellulaceae</taxon>
        <taxon>Anatilimnocola</taxon>
    </lineage>
</organism>
<dbReference type="OrthoDB" id="266072at2"/>
<dbReference type="PANTHER" id="PTHR12277:SF81">
    <property type="entry name" value="PROTEIN ABHD13"/>
    <property type="match status" value="1"/>
</dbReference>
<dbReference type="PANTHER" id="PTHR12277">
    <property type="entry name" value="ALPHA/BETA HYDROLASE DOMAIN-CONTAINING PROTEIN"/>
    <property type="match status" value="1"/>
</dbReference>
<name>A0A517Y4E5_9BACT</name>
<dbReference type="RefSeq" id="WP_145083512.1">
    <property type="nucleotide sequence ID" value="NZ_CP036274.1"/>
</dbReference>
<keyword evidence="2" id="KW-1185">Reference proteome</keyword>
<dbReference type="Proteomes" id="UP000315017">
    <property type="component" value="Chromosome"/>
</dbReference>
<sequence length="317" mass="35608">MAENVRLKSTFSSPLKWKLVILPAVHPAQTHIMLLAPLANLLILRPSRHVIPTPDKERRLIPFRGGHLEIFVTRTGDPDVDPQYFTLAFPGTEGRAEKYPTDPLDQWSDIPGEIWTVNPPGYGKSTGWAKLSKLAKAADTVYRAFEREASGRPMLLSAFSMGTLSALHLAANQSVNGLILRNALPLKSVIMEHHGWKGLWLGTYFLTWEVPRALDALRNARRCNVPAVFLVSGKDEVVYPHLQQRVIDRYSGPKQVLQLPRAGHNTGLTKRERETYGQLLQWLRMRVLPPYACALNDRSAYVPQAIPQDCENGVWVA</sequence>
<dbReference type="InterPro" id="IPR029058">
    <property type="entry name" value="AB_hydrolase_fold"/>
</dbReference>
<dbReference type="AlphaFoldDB" id="A0A517Y4E5"/>
<dbReference type="EMBL" id="CP036274">
    <property type="protein sequence ID" value="QDU25123.1"/>
    <property type="molecule type" value="Genomic_DNA"/>
</dbReference>
<dbReference type="KEGG" id="aagg:ETAA8_01840"/>
<protein>
    <submittedName>
        <fullName evidence="1">Alpha/beta hydrolase family protein</fullName>
    </submittedName>
</protein>
<gene>
    <name evidence="1" type="ORF">ETAA8_01840</name>
</gene>
<keyword evidence="1" id="KW-0378">Hydrolase</keyword>
<dbReference type="SUPFAM" id="SSF53474">
    <property type="entry name" value="alpha/beta-Hydrolases"/>
    <property type="match status" value="1"/>
</dbReference>